<dbReference type="AlphaFoldDB" id="A0A9P8WC00"/>
<name>A0A9P8WC00_9HYPO</name>
<reference evidence="5 6" key="1">
    <citation type="journal article" date="2021" name="Nat. Commun.">
        <title>Genetic determinants of endophytism in the Arabidopsis root mycobiome.</title>
        <authorList>
            <person name="Mesny F."/>
            <person name="Miyauchi S."/>
            <person name="Thiergart T."/>
            <person name="Pickel B."/>
            <person name="Atanasova L."/>
            <person name="Karlsson M."/>
            <person name="Huettel B."/>
            <person name="Barry K.W."/>
            <person name="Haridas S."/>
            <person name="Chen C."/>
            <person name="Bauer D."/>
            <person name="Andreopoulos W."/>
            <person name="Pangilinan J."/>
            <person name="LaButti K."/>
            <person name="Riley R."/>
            <person name="Lipzen A."/>
            <person name="Clum A."/>
            <person name="Drula E."/>
            <person name="Henrissat B."/>
            <person name="Kohler A."/>
            <person name="Grigoriev I.V."/>
            <person name="Martin F.M."/>
            <person name="Hacquard S."/>
        </authorList>
    </citation>
    <scope>NUCLEOTIDE SEQUENCE [LARGE SCALE GENOMIC DNA]</scope>
    <source>
        <strain evidence="5 6">MPI-CAGE-CH-0241</strain>
    </source>
</reference>
<dbReference type="PANTHER" id="PTHR11552:SF134">
    <property type="entry name" value="GLUCOSE-METHANOL-CHOLINE OXIDOREDUCTASE N-TERMINAL DOMAIN-CONTAINING PROTEIN"/>
    <property type="match status" value="1"/>
</dbReference>
<dbReference type="InterPro" id="IPR036188">
    <property type="entry name" value="FAD/NAD-bd_sf"/>
</dbReference>
<dbReference type="EMBL" id="JAGPYM010000006">
    <property type="protein sequence ID" value="KAH6892916.1"/>
    <property type="molecule type" value="Genomic_DNA"/>
</dbReference>
<dbReference type="GO" id="GO:0016614">
    <property type="term" value="F:oxidoreductase activity, acting on CH-OH group of donors"/>
    <property type="evidence" value="ECO:0007669"/>
    <property type="project" value="InterPro"/>
</dbReference>
<dbReference type="Pfam" id="PF05199">
    <property type="entry name" value="GMC_oxred_C"/>
    <property type="match status" value="1"/>
</dbReference>
<protein>
    <recommendedName>
        <fullName evidence="4">Glucose-methanol-choline oxidoreductase N-terminal domain-containing protein</fullName>
    </recommendedName>
</protein>
<proteinExistence type="inferred from homology"/>
<feature type="binding site" evidence="3">
    <location>
        <position position="235"/>
    </location>
    <ligand>
        <name>FAD</name>
        <dbReference type="ChEBI" id="CHEBI:57692"/>
    </ligand>
</feature>
<evidence type="ECO:0000313" key="6">
    <source>
        <dbReference type="Proteomes" id="UP000777438"/>
    </source>
</evidence>
<dbReference type="InterPro" id="IPR012132">
    <property type="entry name" value="GMC_OxRdtase"/>
</dbReference>
<evidence type="ECO:0000256" key="2">
    <source>
        <dbReference type="PIRSR" id="PIRSR000137-1"/>
    </source>
</evidence>
<comment type="caution">
    <text evidence="5">The sequence shown here is derived from an EMBL/GenBank/DDBJ whole genome shotgun (WGS) entry which is preliminary data.</text>
</comment>
<feature type="active site" description="Proton donor" evidence="2">
    <location>
        <position position="505"/>
    </location>
</feature>
<dbReference type="Gene3D" id="3.50.50.60">
    <property type="entry name" value="FAD/NAD(P)-binding domain"/>
    <property type="match status" value="1"/>
</dbReference>
<evidence type="ECO:0000259" key="4">
    <source>
        <dbReference type="PROSITE" id="PS00624"/>
    </source>
</evidence>
<evidence type="ECO:0000313" key="5">
    <source>
        <dbReference type="EMBL" id="KAH6892916.1"/>
    </source>
</evidence>
<dbReference type="PIRSF" id="PIRSF000137">
    <property type="entry name" value="Alcohol_oxidase"/>
    <property type="match status" value="1"/>
</dbReference>
<keyword evidence="3" id="KW-0285">Flavoprotein</keyword>
<feature type="binding site" evidence="3">
    <location>
        <begin position="504"/>
        <end position="505"/>
    </location>
    <ligand>
        <name>FAD</name>
        <dbReference type="ChEBI" id="CHEBI:57692"/>
    </ligand>
</feature>
<sequence length="578" mass="64012">MTNQNTQYDFIVVGAGPAGCSVARGLAYSDARPSVLLLEAGGDNRDPNLRVVGNQFVQFLNPDQTYPYESSPQEHLAGRRIGLSRGKGLGGSSSVNFTAWTIGPRDDWKTMTELTGDPAWDWDNALRRWKRLETYHDKVPELPDGMKTYLDPKQEAHGYEGPLHIGFEPKWDKYTTMAIDAWEADGYEVNRDMGSGEFLGIGVVPKTIHRGTRTTSADLLAYAPANLHVKTTSPVRRVVFDGTTAAGVELLDGTILRASKEVILSAGSLDTPKILMHSGIGPKDQLDQFGIKQLVDSPNVGQNYKDHYHVPLKYGRKEEGDTIAPFFRDKARQAAAMLEWQLFRTGDYVTNGTNMTMGFFKSKGVLRSKEFADLPEKERHRLNQPTIPSYEVCALGITPDYYIAPDTSPPILSILVFVQNSQGLGNVRLASADPAVPLEFNPSFVDHPYDRRVIIESTKEVMKVTGGAIFTKDAHPTKAHYDVPASDSDDDIVDFWRKNCTSTWHMSGTCKMGRDEKKDGAVVDPRFRVFGVNGLRVADMSIMPIIASCHVQSTAYQVGMVAAEKLQAEYSLNGQQRL</sequence>
<dbReference type="Pfam" id="PF00732">
    <property type="entry name" value="GMC_oxred_N"/>
    <property type="match status" value="1"/>
</dbReference>
<accession>A0A9P8WC00</accession>
<dbReference type="PANTHER" id="PTHR11552">
    <property type="entry name" value="GLUCOSE-METHANOL-CHOLINE GMC OXIDOREDUCTASE"/>
    <property type="match status" value="1"/>
</dbReference>
<dbReference type="Gene3D" id="3.30.560.10">
    <property type="entry name" value="Glucose Oxidase, domain 3"/>
    <property type="match status" value="1"/>
</dbReference>
<dbReference type="PROSITE" id="PS00624">
    <property type="entry name" value="GMC_OXRED_2"/>
    <property type="match status" value="1"/>
</dbReference>
<dbReference type="SUPFAM" id="SSF51905">
    <property type="entry name" value="FAD/NAD(P)-binding domain"/>
    <property type="match status" value="1"/>
</dbReference>
<keyword evidence="6" id="KW-1185">Reference proteome</keyword>
<organism evidence="5 6">
    <name type="scientific">Thelonectria olida</name>
    <dbReference type="NCBI Taxonomy" id="1576542"/>
    <lineage>
        <taxon>Eukaryota</taxon>
        <taxon>Fungi</taxon>
        <taxon>Dikarya</taxon>
        <taxon>Ascomycota</taxon>
        <taxon>Pezizomycotina</taxon>
        <taxon>Sordariomycetes</taxon>
        <taxon>Hypocreomycetidae</taxon>
        <taxon>Hypocreales</taxon>
        <taxon>Nectriaceae</taxon>
        <taxon>Thelonectria</taxon>
    </lineage>
</organism>
<evidence type="ECO:0000256" key="1">
    <source>
        <dbReference type="ARBA" id="ARBA00010790"/>
    </source>
</evidence>
<gene>
    <name evidence="5" type="ORF">B0T10DRAFT_399722</name>
</gene>
<dbReference type="Proteomes" id="UP000777438">
    <property type="component" value="Unassembled WGS sequence"/>
</dbReference>
<dbReference type="SUPFAM" id="SSF54373">
    <property type="entry name" value="FAD-linked reductases, C-terminal domain"/>
    <property type="match status" value="1"/>
</dbReference>
<dbReference type="InterPro" id="IPR000172">
    <property type="entry name" value="GMC_OxRdtase_N"/>
</dbReference>
<dbReference type="GO" id="GO:0050660">
    <property type="term" value="F:flavin adenine dinucleotide binding"/>
    <property type="evidence" value="ECO:0007669"/>
    <property type="project" value="InterPro"/>
</dbReference>
<dbReference type="InterPro" id="IPR007867">
    <property type="entry name" value="GMC_OxRtase_C"/>
</dbReference>
<dbReference type="OrthoDB" id="269227at2759"/>
<feature type="active site" description="Proton acceptor" evidence="2">
    <location>
        <position position="550"/>
    </location>
</feature>
<feature type="domain" description="Glucose-methanol-choline oxidoreductase N-terminal" evidence="4">
    <location>
        <begin position="267"/>
        <end position="281"/>
    </location>
</feature>
<comment type="cofactor">
    <cofactor evidence="3">
        <name>FAD</name>
        <dbReference type="ChEBI" id="CHEBI:57692"/>
    </cofactor>
</comment>
<keyword evidence="3" id="KW-0274">FAD</keyword>
<evidence type="ECO:0000256" key="3">
    <source>
        <dbReference type="PIRSR" id="PIRSR000137-2"/>
    </source>
</evidence>
<comment type="similarity">
    <text evidence="1">Belongs to the GMC oxidoreductase family.</text>
</comment>